<organism evidence="4 5">
    <name type="scientific">Symbiodinium natans</name>
    <dbReference type="NCBI Taxonomy" id="878477"/>
    <lineage>
        <taxon>Eukaryota</taxon>
        <taxon>Sar</taxon>
        <taxon>Alveolata</taxon>
        <taxon>Dinophyceae</taxon>
        <taxon>Suessiales</taxon>
        <taxon>Symbiodiniaceae</taxon>
        <taxon>Symbiodinium</taxon>
    </lineage>
</organism>
<evidence type="ECO:0000259" key="3">
    <source>
        <dbReference type="PROSITE" id="PS51059"/>
    </source>
</evidence>
<accession>A0A812NIQ3</accession>
<evidence type="ECO:0000313" key="5">
    <source>
        <dbReference type="Proteomes" id="UP000604046"/>
    </source>
</evidence>
<dbReference type="GO" id="GO:1990404">
    <property type="term" value="F:NAD+-protein mono-ADP-ribosyltransferase activity"/>
    <property type="evidence" value="ECO:0007669"/>
    <property type="project" value="TreeGrafter"/>
</dbReference>
<keyword evidence="1" id="KW-0808">Transferase</keyword>
<dbReference type="InterPro" id="IPR012317">
    <property type="entry name" value="Poly(ADP-ribose)pol_cat_dom"/>
</dbReference>
<feature type="compositionally biased region" description="Gly residues" evidence="2">
    <location>
        <begin position="204"/>
        <end position="226"/>
    </location>
</feature>
<evidence type="ECO:0000256" key="1">
    <source>
        <dbReference type="RuleBase" id="RU362114"/>
    </source>
</evidence>
<dbReference type="Pfam" id="PF00644">
    <property type="entry name" value="PARP"/>
    <property type="match status" value="1"/>
</dbReference>
<keyword evidence="1" id="KW-0328">Glycosyltransferase</keyword>
<reference evidence="4" key="1">
    <citation type="submission" date="2021-02" db="EMBL/GenBank/DDBJ databases">
        <authorList>
            <person name="Dougan E. K."/>
            <person name="Rhodes N."/>
            <person name="Thang M."/>
            <person name="Chan C."/>
        </authorList>
    </citation>
    <scope>NUCLEOTIDE SEQUENCE</scope>
</reference>
<gene>
    <name evidence="4" type="primary">tank-1</name>
    <name evidence="4" type="ORF">SNAT2548_LOCUS16712</name>
</gene>
<dbReference type="PROSITE" id="PS51059">
    <property type="entry name" value="PARP_CATALYTIC"/>
    <property type="match status" value="1"/>
</dbReference>
<feature type="compositionally biased region" description="Gly residues" evidence="2">
    <location>
        <begin position="147"/>
        <end position="172"/>
    </location>
</feature>
<dbReference type="PANTHER" id="PTHR45740">
    <property type="entry name" value="POLY [ADP-RIBOSE] POLYMERASE"/>
    <property type="match status" value="1"/>
</dbReference>
<proteinExistence type="predicted"/>
<evidence type="ECO:0000256" key="2">
    <source>
        <dbReference type="SAM" id="MobiDB-lite"/>
    </source>
</evidence>
<feature type="region of interest" description="Disordered" evidence="2">
    <location>
        <begin position="117"/>
        <end position="173"/>
    </location>
</feature>
<sequence length="1944" mass="211173">MASTTDLLPRQPLLQGAYAEPAPCSHRPAITSRGCTQSFPSPKVLLYSASGAAGTHGTSGRQGGYPAGAGGRGSDGQPGQHAGTVAIVLHGDATGFTVNGQRFAYADVDSIGVAAVGGSGGQGGRGGDGGSGAPGRDGSDATRYSPGGNGGCGGDGGDGGPGGDGGRGGDGGTIAVATAEEDAYLLMMMPLELEPAELATLVNGGRGGDGGHGGSGGAGGRGGRGGASYSWTESYQKDGETFTTHHHQPGGSDGPSGSPGLSGRGGLGGKAGSQGLYGIQVGGIEYVRRYHMVCNSFQLIEHPDTPQDHDGLFEFGEMIACSQFAVQNPMKGSMSTPTIHQRAEIYLRPGAKWTERAPHGPRVFLGPNLKMTGGAHHSVTDQILHCFIKYPDLDEYGEDFEPISITDRVFLNCAQWGHQDMEENFVRDFHSFGDQSSQAFDAHFPVVNLRGIDALPSVAAGERCVVRFHVKNSTRLPLGDGQPRGRKVIVQWEPKETSTRSPCVSFVDLRDEFSNPAPPGFFTNLPNLPSLGSDFVQIQLGWREDTPDFSELSLHATLGVQTPSAHAWKKAPASMAWEIGGTYGTHVQKRKHVFKCIPSFKIPTGYADAAVSAIVIVSPGADMAVCKHWVDMLRQDFGIPTAIWNMQKYGHFEPEKEESLCEMLSNSQNLLLVVFDYPFQVQAAKAKSELEMVLPSDLLNQTTLRRHLQPSRSRVLLISENEAARTRAQRRLGAIVDLSQVSEEEGVALGPQDSPDEGHFTVPCTAHAPSSCCLSASGNARAVQKLALKLCEDHGAPGRRMIAVHKMLEIGPADAPSSCGRFPWLVGYVDLLVEHQADWDLPLEIYGVEGLADLESCHRHRRALTFAVVASLPRAAKVEHLISCLKQVQAAASTSADLTANEQMLELYVWAFLQEVRCELAAAGPDMARPVEACVPSLLLLNQQLSTAELARLPDHHRGGQSRGVHSSCYCNGPRKNTVWACNLAEGGATDAEAGQAGIIVVDSAAGLLQTTSPWQGEKSRDKSRRAEWAFSLSCEQQQQCHMWWEWWQFVAFFLASLLSLGLFLVYLCTRPHESQFKRLPVVKLAAGSRLRCRAHLLRLNATRDLLCGLRMLAELARKEKQKGGKNPKRLLAQYYDSQIAQCQAVLFPDGTHESVPGFLRRRLQGLQAQCRFFAKGSLHRLFGAEGWARWADPVTSEGHLDMSLQPLERALVLPQAEWEYMCDAHRHVHLKRSERSFRIQDKHGDMIVTDETTFVACGLCGRLVPTHHQGRHEATECANRQQGLEYSMSILSSPAERKLLSDSNISALEEACQDGHSALTLAERQKLEHLLHYILIERRLHSVLAKDDGDVDPFELDDLLDKVRMAAAGRALGEQAAQGIYLGSGVAKLWRTMDVHTVGEIEGMRADGVMEVADMILAAPTPPQGQQRQELLQASLSHRWWGIKGFEMRRKGAGTGDSPTRLRNVEVDDNALLKRAERLLALIDLARTYGLKLQEAVWVDGGKIALAHLWLGHHHEEDLTTRLQFCRRFDLQEHEKYVQRAEEVKLLKKVPKDWDIHAILERGGARDIAREQMKDDVAVDAFQELFDLSFKSTYTRDRRGAKLPEKMRVLAVKKVMNRAVWESYLLFREKVRKSWLRKLRPWPASVRRPITDAWPDSEQVRQADLLQPLVQEVNEAWLFHGTSFAGAEGITTEDFNIDLAGSAAGTLYGRGVYLAECCSKSDEYTQADADGVRVMLVCRATLGSILYTDEVSPNPAKLEKSCGFMSKKPGWYHSVLGDREKCRNTYREFIVFNADLVYPAFIVLYKRECSGVDSTAVATAPSPIIPAAPAPSSMPVPVTPATAATVSGSPPVAPATAATPATMTPGTVIPDAPPPSATAVTISRHSSSPSPATSAALAPQMPQGSPSDLVPTPQPEPSSGEEPKSNSVRAGEKGHGRSTLVSL</sequence>
<evidence type="ECO:0000313" key="4">
    <source>
        <dbReference type="EMBL" id="CAE7318813.1"/>
    </source>
</evidence>
<dbReference type="Gene3D" id="3.90.228.10">
    <property type="match status" value="1"/>
</dbReference>
<dbReference type="Proteomes" id="UP000604046">
    <property type="component" value="Unassembled WGS sequence"/>
</dbReference>
<dbReference type="GO" id="GO:0005634">
    <property type="term" value="C:nucleus"/>
    <property type="evidence" value="ECO:0007669"/>
    <property type="project" value="TreeGrafter"/>
</dbReference>
<feature type="region of interest" description="Disordered" evidence="2">
    <location>
        <begin position="52"/>
        <end position="81"/>
    </location>
</feature>
<keyword evidence="1" id="KW-0520">NAD</keyword>
<dbReference type="GO" id="GO:0003950">
    <property type="term" value="F:NAD+ poly-ADP-ribosyltransferase activity"/>
    <property type="evidence" value="ECO:0007669"/>
    <property type="project" value="UniProtKB-UniRule"/>
</dbReference>
<feature type="compositionally biased region" description="Low complexity" evidence="2">
    <location>
        <begin position="1855"/>
        <end position="1868"/>
    </location>
</feature>
<dbReference type="EMBL" id="CAJNDS010002089">
    <property type="protein sequence ID" value="CAE7318813.1"/>
    <property type="molecule type" value="Genomic_DNA"/>
</dbReference>
<feature type="compositionally biased region" description="Gly residues" evidence="2">
    <location>
        <begin position="60"/>
        <end position="76"/>
    </location>
</feature>
<feature type="region of interest" description="Disordered" evidence="2">
    <location>
        <begin position="1843"/>
        <end position="1944"/>
    </location>
</feature>
<keyword evidence="5" id="KW-1185">Reference proteome</keyword>
<feature type="region of interest" description="Disordered" evidence="2">
    <location>
        <begin position="202"/>
        <end position="267"/>
    </location>
</feature>
<dbReference type="PANTHER" id="PTHR45740:SF2">
    <property type="entry name" value="POLY [ADP-RIBOSE] POLYMERASE"/>
    <property type="match status" value="1"/>
</dbReference>
<feature type="compositionally biased region" description="Low complexity" evidence="2">
    <location>
        <begin position="1887"/>
        <end position="1900"/>
    </location>
</feature>
<dbReference type="OrthoDB" id="2017365at2759"/>
<comment type="caution">
    <text evidence="4">The sequence shown here is derived from an EMBL/GenBank/DDBJ whole genome shotgun (WGS) entry which is preliminary data.</text>
</comment>
<feature type="domain" description="PARP catalytic" evidence="3">
    <location>
        <begin position="1565"/>
        <end position="1815"/>
    </location>
</feature>
<dbReference type="SUPFAM" id="SSF56399">
    <property type="entry name" value="ADP-ribosylation"/>
    <property type="match status" value="1"/>
</dbReference>
<name>A0A812NIQ3_9DINO</name>
<dbReference type="EC" id="2.4.2.-" evidence="1"/>
<feature type="compositionally biased region" description="Gly residues" evidence="2">
    <location>
        <begin position="117"/>
        <end position="135"/>
    </location>
</feature>
<dbReference type="InterPro" id="IPR051712">
    <property type="entry name" value="ARTD-AVP"/>
</dbReference>
<protein>
    <recommendedName>
        <fullName evidence="1">Poly [ADP-ribose] polymerase</fullName>
        <shortName evidence="1">PARP</shortName>
        <ecNumber evidence="1">2.4.2.-</ecNumber>
    </recommendedName>
</protein>